<comment type="cofactor">
    <cofactor evidence="12">
        <name>heme</name>
        <dbReference type="ChEBI" id="CHEBI:30413"/>
    </cofactor>
    <text evidence="12">The heme is bound between the two transmembrane subunits.</text>
</comment>
<evidence type="ECO:0000256" key="12">
    <source>
        <dbReference type="PIRSR" id="PIRSR000178-1"/>
    </source>
</evidence>
<dbReference type="Gene3D" id="1.20.1300.10">
    <property type="entry name" value="Fumarate reductase/succinate dehydrogenase, transmembrane subunit"/>
    <property type="match status" value="1"/>
</dbReference>
<dbReference type="AlphaFoldDB" id="A0A917IB51"/>
<evidence type="ECO:0000256" key="7">
    <source>
        <dbReference type="ARBA" id="ARBA00022723"/>
    </source>
</evidence>
<feature type="transmembrane region" description="Helical" evidence="13">
    <location>
        <begin position="29"/>
        <end position="52"/>
    </location>
</feature>
<evidence type="ECO:0000256" key="8">
    <source>
        <dbReference type="ARBA" id="ARBA00022989"/>
    </source>
</evidence>
<evidence type="ECO:0000256" key="3">
    <source>
        <dbReference type="ARBA" id="ARBA00007244"/>
    </source>
</evidence>
<dbReference type="RefSeq" id="WP_188520037.1">
    <property type="nucleotide sequence ID" value="NZ_BMES01000003.1"/>
</dbReference>
<dbReference type="Pfam" id="PF01127">
    <property type="entry name" value="Sdh_cyt"/>
    <property type="match status" value="1"/>
</dbReference>
<dbReference type="GO" id="GO:0046872">
    <property type="term" value="F:metal ion binding"/>
    <property type="evidence" value="ECO:0007669"/>
    <property type="project" value="UniProtKB-KW"/>
</dbReference>
<dbReference type="Proteomes" id="UP000603912">
    <property type="component" value="Unassembled WGS sequence"/>
</dbReference>
<name>A0A917IB51_9HYPH</name>
<keyword evidence="7 12" id="KW-0479">Metal-binding</keyword>
<organism evidence="14 15">
    <name type="scientific">Alsobacter metallidurans</name>
    <dbReference type="NCBI Taxonomy" id="340221"/>
    <lineage>
        <taxon>Bacteria</taxon>
        <taxon>Pseudomonadati</taxon>
        <taxon>Pseudomonadota</taxon>
        <taxon>Alphaproteobacteria</taxon>
        <taxon>Hyphomicrobiales</taxon>
        <taxon>Alsobacteraceae</taxon>
        <taxon>Alsobacter</taxon>
    </lineage>
</organism>
<comment type="similarity">
    <text evidence="3">Belongs to the cytochrome b560 family.</text>
</comment>
<dbReference type="PROSITE" id="PS01000">
    <property type="entry name" value="SDH_CYT_1"/>
    <property type="match status" value="1"/>
</dbReference>
<evidence type="ECO:0000256" key="9">
    <source>
        <dbReference type="ARBA" id="ARBA00023004"/>
    </source>
</evidence>
<keyword evidence="15" id="KW-1185">Reference proteome</keyword>
<evidence type="ECO:0000256" key="10">
    <source>
        <dbReference type="ARBA" id="ARBA00023136"/>
    </source>
</evidence>
<evidence type="ECO:0000256" key="13">
    <source>
        <dbReference type="SAM" id="Phobius"/>
    </source>
</evidence>
<proteinExistence type="inferred from homology"/>
<evidence type="ECO:0000256" key="11">
    <source>
        <dbReference type="ARBA" id="ARBA00025912"/>
    </source>
</evidence>
<evidence type="ECO:0000313" key="14">
    <source>
        <dbReference type="EMBL" id="GGH32735.1"/>
    </source>
</evidence>
<dbReference type="SUPFAM" id="SSF81343">
    <property type="entry name" value="Fumarate reductase respiratory complex transmembrane subunits"/>
    <property type="match status" value="1"/>
</dbReference>
<reference evidence="14" key="1">
    <citation type="journal article" date="2014" name="Int. J. Syst. Evol. Microbiol.">
        <title>Complete genome sequence of Corynebacterium casei LMG S-19264T (=DSM 44701T), isolated from a smear-ripened cheese.</title>
        <authorList>
            <consortium name="US DOE Joint Genome Institute (JGI-PGF)"/>
            <person name="Walter F."/>
            <person name="Albersmeier A."/>
            <person name="Kalinowski J."/>
            <person name="Ruckert C."/>
        </authorList>
    </citation>
    <scope>NUCLEOTIDE SEQUENCE</scope>
    <source>
        <strain evidence="14">CGMCC 1.12214</strain>
    </source>
</reference>
<comment type="subunit">
    <text evidence="11">Part of an enzyme complex containing four subunits: a flavoprotein, an iron-sulfur protein, plus two membrane-anchoring proteins, SdhC and SdhD. The complex can form homotrimers.</text>
</comment>
<dbReference type="EMBL" id="BMES01000003">
    <property type="protein sequence ID" value="GGH32735.1"/>
    <property type="molecule type" value="Genomic_DNA"/>
</dbReference>
<sequence length="132" mass="14526">MADSPVRTQRPLSPHLQIFTPYLTMVMSILHRITGGALYVGTLLLVVWLIGAASGPAGYARVQWFMGSIIGQLILFGYTWALIHHLIGGVRHLVWDVGLGFGPEARENMARLNIIGSIVLTILIWVVALIVR</sequence>
<feature type="transmembrane region" description="Helical" evidence="13">
    <location>
        <begin position="64"/>
        <end position="90"/>
    </location>
</feature>
<dbReference type="GO" id="GO:0009055">
    <property type="term" value="F:electron transfer activity"/>
    <property type="evidence" value="ECO:0007669"/>
    <property type="project" value="InterPro"/>
</dbReference>
<dbReference type="InterPro" id="IPR034804">
    <property type="entry name" value="SQR/QFR_C/D"/>
</dbReference>
<keyword evidence="10 13" id="KW-0472">Membrane</keyword>
<dbReference type="InterPro" id="IPR014314">
    <property type="entry name" value="Succ_DH_cytb556"/>
</dbReference>
<evidence type="ECO:0000256" key="1">
    <source>
        <dbReference type="ARBA" id="ARBA00004050"/>
    </source>
</evidence>
<evidence type="ECO:0000256" key="6">
    <source>
        <dbReference type="ARBA" id="ARBA00022692"/>
    </source>
</evidence>
<dbReference type="PROSITE" id="PS01001">
    <property type="entry name" value="SDH_CYT_2"/>
    <property type="match status" value="1"/>
</dbReference>
<dbReference type="CDD" id="cd03499">
    <property type="entry name" value="SQR_TypeC_SdhC"/>
    <property type="match status" value="1"/>
</dbReference>
<comment type="function">
    <text evidence="1">Membrane-anchoring subunit of succinate dehydrogenase (SDH).</text>
</comment>
<evidence type="ECO:0000256" key="5">
    <source>
        <dbReference type="ARBA" id="ARBA00022617"/>
    </source>
</evidence>
<dbReference type="NCBIfam" id="TIGR02970">
    <property type="entry name" value="succ_dehyd_cytB"/>
    <property type="match status" value="1"/>
</dbReference>
<comment type="subcellular location">
    <subcellularLocation>
        <location evidence="2">Membrane</location>
        <topology evidence="2">Multi-pass membrane protein</topology>
    </subcellularLocation>
</comment>
<dbReference type="InterPro" id="IPR000701">
    <property type="entry name" value="SuccDH_FuR_B_TM-su"/>
</dbReference>
<keyword evidence="6 13" id="KW-0812">Transmembrane</keyword>
<comment type="caution">
    <text evidence="14">The sequence shown here is derived from an EMBL/GenBank/DDBJ whole genome shotgun (WGS) entry which is preliminary data.</text>
</comment>
<gene>
    <name evidence="14" type="ORF">GCM10007036_44860</name>
</gene>
<dbReference type="PIRSF" id="PIRSF000178">
    <property type="entry name" value="SDH_cyt_b560"/>
    <property type="match status" value="1"/>
</dbReference>
<reference evidence="14" key="2">
    <citation type="submission" date="2020-09" db="EMBL/GenBank/DDBJ databases">
        <authorList>
            <person name="Sun Q."/>
            <person name="Zhou Y."/>
        </authorList>
    </citation>
    <scope>NUCLEOTIDE SEQUENCE</scope>
    <source>
        <strain evidence="14">CGMCC 1.12214</strain>
    </source>
</reference>
<protein>
    <recommendedName>
        <fullName evidence="4">Succinate dehydrogenase cytochrome b556 subunit</fullName>
    </recommendedName>
</protein>
<feature type="transmembrane region" description="Helical" evidence="13">
    <location>
        <begin position="110"/>
        <end position="131"/>
    </location>
</feature>
<evidence type="ECO:0000256" key="4">
    <source>
        <dbReference type="ARBA" id="ARBA00020076"/>
    </source>
</evidence>
<dbReference type="PANTHER" id="PTHR10978">
    <property type="entry name" value="SUCCINATE DEHYDROGENASE CYTOCHROME B560 SUBUNIT"/>
    <property type="match status" value="1"/>
</dbReference>
<keyword evidence="5 12" id="KW-0349">Heme</keyword>
<dbReference type="PANTHER" id="PTHR10978:SF5">
    <property type="entry name" value="SUCCINATE DEHYDROGENASE CYTOCHROME B560 SUBUNIT, MITOCHONDRIAL"/>
    <property type="match status" value="1"/>
</dbReference>
<accession>A0A917IB51</accession>
<dbReference type="InterPro" id="IPR018495">
    <property type="entry name" value="Succ_DH_cyt_bsu_CS"/>
</dbReference>
<evidence type="ECO:0000256" key="2">
    <source>
        <dbReference type="ARBA" id="ARBA00004141"/>
    </source>
</evidence>
<keyword evidence="9 12" id="KW-0408">Iron</keyword>
<dbReference type="GO" id="GO:0016020">
    <property type="term" value="C:membrane"/>
    <property type="evidence" value="ECO:0007669"/>
    <property type="project" value="UniProtKB-SubCell"/>
</dbReference>
<dbReference type="GO" id="GO:0006099">
    <property type="term" value="P:tricarboxylic acid cycle"/>
    <property type="evidence" value="ECO:0007669"/>
    <property type="project" value="InterPro"/>
</dbReference>
<evidence type="ECO:0000313" key="15">
    <source>
        <dbReference type="Proteomes" id="UP000603912"/>
    </source>
</evidence>
<keyword evidence="8 13" id="KW-1133">Transmembrane helix</keyword>
<feature type="binding site" description="axial binding residue" evidence="12">
    <location>
        <position position="85"/>
    </location>
    <ligand>
        <name>heme</name>
        <dbReference type="ChEBI" id="CHEBI:30413"/>
        <note>ligand shared with second transmembrane subunit</note>
    </ligand>
    <ligandPart>
        <name>Fe</name>
        <dbReference type="ChEBI" id="CHEBI:18248"/>
    </ligandPart>
</feature>